<dbReference type="EMBL" id="VSRR010130915">
    <property type="protein sequence ID" value="MPD02322.1"/>
    <property type="molecule type" value="Genomic_DNA"/>
</dbReference>
<feature type="region of interest" description="Disordered" evidence="1">
    <location>
        <begin position="16"/>
        <end position="40"/>
    </location>
</feature>
<accession>A0A5B7JWD6</accession>
<dbReference type="Proteomes" id="UP000324222">
    <property type="component" value="Unassembled WGS sequence"/>
</dbReference>
<name>A0A5B7JWD6_PORTR</name>
<gene>
    <name evidence="2" type="ORF">E2C01_097899</name>
</gene>
<evidence type="ECO:0000256" key="1">
    <source>
        <dbReference type="SAM" id="MobiDB-lite"/>
    </source>
</evidence>
<organism evidence="2 3">
    <name type="scientific">Portunus trituberculatus</name>
    <name type="common">Swimming crab</name>
    <name type="synonym">Neptunus trituberculatus</name>
    <dbReference type="NCBI Taxonomy" id="210409"/>
    <lineage>
        <taxon>Eukaryota</taxon>
        <taxon>Metazoa</taxon>
        <taxon>Ecdysozoa</taxon>
        <taxon>Arthropoda</taxon>
        <taxon>Crustacea</taxon>
        <taxon>Multicrustacea</taxon>
        <taxon>Malacostraca</taxon>
        <taxon>Eumalacostraca</taxon>
        <taxon>Eucarida</taxon>
        <taxon>Decapoda</taxon>
        <taxon>Pleocyemata</taxon>
        <taxon>Brachyura</taxon>
        <taxon>Eubrachyura</taxon>
        <taxon>Portunoidea</taxon>
        <taxon>Portunidae</taxon>
        <taxon>Portuninae</taxon>
        <taxon>Portunus</taxon>
    </lineage>
</organism>
<evidence type="ECO:0000313" key="2">
    <source>
        <dbReference type="EMBL" id="MPD02322.1"/>
    </source>
</evidence>
<protein>
    <submittedName>
        <fullName evidence="2">Uncharacterized protein</fullName>
    </submittedName>
</protein>
<comment type="caution">
    <text evidence="2">The sequence shown here is derived from an EMBL/GenBank/DDBJ whole genome shotgun (WGS) entry which is preliminary data.</text>
</comment>
<dbReference type="AlphaFoldDB" id="A0A5B7JWD6"/>
<proteinExistence type="predicted"/>
<evidence type="ECO:0000313" key="3">
    <source>
        <dbReference type="Proteomes" id="UP000324222"/>
    </source>
</evidence>
<keyword evidence="3" id="KW-1185">Reference proteome</keyword>
<reference evidence="2 3" key="1">
    <citation type="submission" date="2019-05" db="EMBL/GenBank/DDBJ databases">
        <title>Another draft genome of Portunus trituberculatus and its Hox gene families provides insights of decapod evolution.</title>
        <authorList>
            <person name="Jeong J.-H."/>
            <person name="Song I."/>
            <person name="Kim S."/>
            <person name="Choi T."/>
            <person name="Kim D."/>
            <person name="Ryu S."/>
            <person name="Kim W."/>
        </authorList>
    </citation>
    <scope>NUCLEOTIDE SEQUENCE [LARGE SCALE GENOMIC DNA]</scope>
    <source>
        <tissue evidence="2">Muscle</tissue>
    </source>
</reference>
<feature type="compositionally biased region" description="Acidic residues" evidence="1">
    <location>
        <begin position="25"/>
        <end position="40"/>
    </location>
</feature>
<sequence length="80" mass="9248">MTHNLMLFSSVVEHLHSEDERQVEEGEEEEEEDGDEEEDIYQLDLPSAELCADYWQIHKMVKVRRAAIGTNVLIGNFSVL</sequence>